<reference evidence="1 2" key="1">
    <citation type="submission" date="2016-10" db="EMBL/GenBank/DDBJ databases">
        <authorList>
            <person name="de Groot N.N."/>
        </authorList>
    </citation>
    <scope>NUCLEOTIDE SEQUENCE [LARGE SCALE GENOMIC DNA]</scope>
    <source>
        <strain evidence="1 2">DSM 28286</strain>
    </source>
</reference>
<dbReference type="AlphaFoldDB" id="A0A1I5UZQ1"/>
<accession>A0A1I5UZQ1</accession>
<dbReference type="EMBL" id="FOXQ01000004">
    <property type="protein sequence ID" value="SFQ00557.1"/>
    <property type="molecule type" value="Genomic_DNA"/>
</dbReference>
<dbReference type="STRING" id="1465490.SAMN05444277_104120"/>
<sequence>MYNVPYFKAANHKDITDFMHAHPFILLCGCNKNNQPVATHIPVLIEEREDKIFLQAHVMRKQKHTLAFEENPNVLAIFSGAHSYVSASWYEKKDVASTWNYQAVHAGGILHWKDDNFLYALLEKLTANFEASPHSPALVEKMDEAYMHNMMKAIVAFEIEITSVEHIFKLSQNRDEKSYENIIEHLSGGDADAKAVAQTMKENKTNVFRK</sequence>
<keyword evidence="2" id="KW-1185">Reference proteome</keyword>
<proteinExistence type="predicted"/>
<dbReference type="SUPFAM" id="SSF50475">
    <property type="entry name" value="FMN-binding split barrel"/>
    <property type="match status" value="1"/>
</dbReference>
<gene>
    <name evidence="1" type="ORF">SAMN05444277_104120</name>
</gene>
<dbReference type="PANTHER" id="PTHR35802">
    <property type="entry name" value="PROTEASE SYNTHASE AND SPORULATION PROTEIN PAI 2"/>
    <property type="match status" value="1"/>
</dbReference>
<dbReference type="RefSeq" id="WP_090657331.1">
    <property type="nucleotide sequence ID" value="NZ_FOXQ01000004.1"/>
</dbReference>
<dbReference type="Pfam" id="PF04299">
    <property type="entry name" value="FMN_bind_2"/>
    <property type="match status" value="1"/>
</dbReference>
<organism evidence="1 2">
    <name type="scientific">Parafilimonas terrae</name>
    <dbReference type="NCBI Taxonomy" id="1465490"/>
    <lineage>
        <taxon>Bacteria</taxon>
        <taxon>Pseudomonadati</taxon>
        <taxon>Bacteroidota</taxon>
        <taxon>Chitinophagia</taxon>
        <taxon>Chitinophagales</taxon>
        <taxon>Chitinophagaceae</taxon>
        <taxon>Parafilimonas</taxon>
    </lineage>
</organism>
<evidence type="ECO:0000313" key="2">
    <source>
        <dbReference type="Proteomes" id="UP000199031"/>
    </source>
</evidence>
<dbReference type="PIRSF" id="PIRSF010372">
    <property type="entry name" value="PaiB"/>
    <property type="match status" value="1"/>
</dbReference>
<dbReference type="OrthoDB" id="9794948at2"/>
<protein>
    <submittedName>
        <fullName evidence="1">Negative transcriptional regulator, PaiB family</fullName>
    </submittedName>
</protein>
<dbReference type="InterPro" id="IPR012349">
    <property type="entry name" value="Split_barrel_FMN-bd"/>
</dbReference>
<name>A0A1I5UZQ1_9BACT</name>
<dbReference type="InterPro" id="IPR007396">
    <property type="entry name" value="TR_PAI2-type"/>
</dbReference>
<dbReference type="PANTHER" id="PTHR35802:SF1">
    <property type="entry name" value="PROTEASE SYNTHASE AND SPORULATION PROTEIN PAI 2"/>
    <property type="match status" value="1"/>
</dbReference>
<evidence type="ECO:0000313" key="1">
    <source>
        <dbReference type="EMBL" id="SFQ00557.1"/>
    </source>
</evidence>
<dbReference type="Proteomes" id="UP000199031">
    <property type="component" value="Unassembled WGS sequence"/>
</dbReference>
<dbReference type="Gene3D" id="2.30.110.10">
    <property type="entry name" value="Electron Transport, Fmn-binding Protein, Chain A"/>
    <property type="match status" value="1"/>
</dbReference>